<reference evidence="3" key="1">
    <citation type="submission" date="2021-06" db="EMBL/GenBank/DDBJ databases">
        <authorList>
            <consortium name="DOE Joint Genome Institute"/>
            <person name="Mondo S.J."/>
            <person name="Amses K.R."/>
            <person name="Simmons D.R."/>
            <person name="Longcore J.E."/>
            <person name="Seto K."/>
            <person name="Alves G.H."/>
            <person name="Bonds A.E."/>
            <person name="Quandt C.A."/>
            <person name="Davis W.J."/>
            <person name="Chang Y."/>
            <person name="Letcher P.M."/>
            <person name="Powell M.J."/>
            <person name="Kuo A."/>
            <person name="Labutti K."/>
            <person name="Pangilinan J."/>
            <person name="Andreopoulos W."/>
            <person name="Tritt A."/>
            <person name="Riley R."/>
            <person name="Hundley H."/>
            <person name="Johnson J."/>
            <person name="Lipzen A."/>
            <person name="Barry K."/>
            <person name="Berbee M.L."/>
            <person name="Buchler N.E."/>
            <person name="Grigoriev I.V."/>
            <person name="Spatafora J.W."/>
            <person name="Stajich J.E."/>
            <person name="James T.Y."/>
        </authorList>
    </citation>
    <scope>NUCLEOTIDE SEQUENCE</scope>
    <source>
        <strain evidence="3">AG</strain>
    </source>
</reference>
<evidence type="ECO:0000259" key="2">
    <source>
        <dbReference type="Pfam" id="PF20994"/>
    </source>
</evidence>
<feature type="domain" description="Inner kinetochore subunit AME1" evidence="2">
    <location>
        <begin position="330"/>
        <end position="505"/>
    </location>
</feature>
<comment type="caution">
    <text evidence="3">The sequence shown here is derived from an EMBL/GenBank/DDBJ whole genome shotgun (WGS) entry which is preliminary data.</text>
</comment>
<evidence type="ECO:0000313" key="4">
    <source>
        <dbReference type="Proteomes" id="UP001206595"/>
    </source>
</evidence>
<keyword evidence="4" id="KW-1185">Reference proteome</keyword>
<dbReference type="Pfam" id="PF20994">
    <property type="entry name" value="CENPU"/>
    <property type="match status" value="1"/>
</dbReference>
<feature type="region of interest" description="Disordered" evidence="1">
    <location>
        <begin position="178"/>
        <end position="222"/>
    </location>
</feature>
<feature type="region of interest" description="Disordered" evidence="1">
    <location>
        <begin position="94"/>
        <end position="121"/>
    </location>
</feature>
<organism evidence="3 4">
    <name type="scientific">Umbelopsis ramanniana AG</name>
    <dbReference type="NCBI Taxonomy" id="1314678"/>
    <lineage>
        <taxon>Eukaryota</taxon>
        <taxon>Fungi</taxon>
        <taxon>Fungi incertae sedis</taxon>
        <taxon>Mucoromycota</taxon>
        <taxon>Mucoromycotina</taxon>
        <taxon>Umbelopsidomycetes</taxon>
        <taxon>Umbelopsidales</taxon>
        <taxon>Umbelopsidaceae</taxon>
        <taxon>Umbelopsis</taxon>
    </lineage>
</organism>
<feature type="region of interest" description="Disordered" evidence="1">
    <location>
        <begin position="1"/>
        <end position="20"/>
    </location>
</feature>
<protein>
    <recommendedName>
        <fullName evidence="2">Inner kinetochore subunit AME1 domain-containing protein</fullName>
    </recommendedName>
</protein>
<gene>
    <name evidence="3" type="ORF">K450DRAFT_298233</name>
</gene>
<reference evidence="3" key="2">
    <citation type="journal article" date="2022" name="Proc. Natl. Acad. Sci. U.S.A.">
        <title>Diploid-dominant life cycles characterize the early evolution of Fungi.</title>
        <authorList>
            <person name="Amses K.R."/>
            <person name="Simmons D.R."/>
            <person name="Longcore J.E."/>
            <person name="Mondo S.J."/>
            <person name="Seto K."/>
            <person name="Jeronimo G.H."/>
            <person name="Bonds A.E."/>
            <person name="Quandt C.A."/>
            <person name="Davis W.J."/>
            <person name="Chang Y."/>
            <person name="Federici B.A."/>
            <person name="Kuo A."/>
            <person name="LaButti K."/>
            <person name="Pangilinan J."/>
            <person name="Andreopoulos W."/>
            <person name="Tritt A."/>
            <person name="Riley R."/>
            <person name="Hundley H."/>
            <person name="Johnson J."/>
            <person name="Lipzen A."/>
            <person name="Barry K."/>
            <person name="Lang B.F."/>
            <person name="Cuomo C.A."/>
            <person name="Buchler N.E."/>
            <person name="Grigoriev I.V."/>
            <person name="Spatafora J.W."/>
            <person name="Stajich J.E."/>
            <person name="James T.Y."/>
        </authorList>
    </citation>
    <scope>NUCLEOTIDE SEQUENCE</scope>
    <source>
        <strain evidence="3">AG</strain>
    </source>
</reference>
<feature type="region of interest" description="Disordered" evidence="1">
    <location>
        <begin position="28"/>
        <end position="75"/>
    </location>
</feature>
<feature type="region of interest" description="Disordered" evidence="1">
    <location>
        <begin position="134"/>
        <end position="162"/>
    </location>
</feature>
<sequence length="518" mass="57600">MEARRRSLQKRRIQSDYISKASPLKISFTPSVSECSTPSPEYHNDTPTPGTDQLEPPELARRHDSDTNEIYPSASRDTLDSFLNVDSIAQPFFMTPLPPSPHRQGSINSFNAGSDHAPGRHTELQSVDNEMDMSLTSSRNNASSVGDLTPPPSLDRGQSQKSAFVRAGEIYESFQIGMETPETPADLPIRPIVTSTDTQKFKRRKMSMSNLQSISEPPITPSLNLADDNVSTMLSSQGNEGTGEPESMNELEDDLANTSLIEDTQPGKIMQLDHITTGPEASLPAQETGQIETVHESTSASINVDRPSFSQPITRRNYTRSTARDEPPAVNEMTVVASVVGEVLLETMKSTASDSEAKAAVKLFKKQAETIFIEQMNLWNENEALQKDRRTEVSQGKKLRAKLLEIRTRRQTLHAEMEHERSLYESVEYDNKESQGLEDLLQGLQDLKAKAKSSKPEINVTTDKHRTTLQGVVKSLTARCGVINDNGHRQGGLLQLLRDFNEKLELWNDHLGDERECA</sequence>
<evidence type="ECO:0000256" key="1">
    <source>
        <dbReference type="SAM" id="MobiDB-lite"/>
    </source>
</evidence>
<feature type="compositionally biased region" description="Polar residues" evidence="1">
    <location>
        <begin position="134"/>
        <end position="146"/>
    </location>
</feature>
<feature type="compositionally biased region" description="Basic residues" evidence="1">
    <location>
        <begin position="1"/>
        <end position="12"/>
    </location>
</feature>
<accession>A0AAD5HH66</accession>
<evidence type="ECO:0000313" key="3">
    <source>
        <dbReference type="EMBL" id="KAI8581868.1"/>
    </source>
</evidence>
<dbReference type="EMBL" id="MU620903">
    <property type="protein sequence ID" value="KAI8581868.1"/>
    <property type="molecule type" value="Genomic_DNA"/>
</dbReference>
<dbReference type="GeneID" id="75919026"/>
<dbReference type="Proteomes" id="UP001206595">
    <property type="component" value="Unassembled WGS sequence"/>
</dbReference>
<dbReference type="RefSeq" id="XP_051446872.1">
    <property type="nucleotide sequence ID" value="XM_051593684.1"/>
</dbReference>
<dbReference type="InterPro" id="IPR048743">
    <property type="entry name" value="AME1"/>
</dbReference>
<name>A0AAD5HH66_UMBRA</name>
<dbReference type="AlphaFoldDB" id="A0AAD5HH66"/>
<feature type="compositionally biased region" description="Polar residues" evidence="1">
    <location>
        <begin position="103"/>
        <end position="112"/>
    </location>
</feature>
<proteinExistence type="predicted"/>
<feature type="compositionally biased region" description="Polar residues" evidence="1">
    <location>
        <begin position="28"/>
        <end position="51"/>
    </location>
</feature>